<dbReference type="AlphaFoldDB" id="A0A1M5KNH4"/>
<organism evidence="2 3">
    <name type="scientific">Halobaculum gomorrense</name>
    <dbReference type="NCBI Taxonomy" id="43928"/>
    <lineage>
        <taxon>Archaea</taxon>
        <taxon>Methanobacteriati</taxon>
        <taxon>Methanobacteriota</taxon>
        <taxon>Stenosarchaea group</taxon>
        <taxon>Halobacteria</taxon>
        <taxon>Halobacteriales</taxon>
        <taxon>Haloferacaceae</taxon>
        <taxon>Halobaculum</taxon>
    </lineage>
</organism>
<gene>
    <name evidence="2" type="ORF">SAMN05443636_0562</name>
</gene>
<dbReference type="RefSeq" id="WP_073306852.1">
    <property type="nucleotide sequence ID" value="NZ_FQWV01000001.1"/>
</dbReference>
<dbReference type="EMBL" id="FQWV01000001">
    <property type="protein sequence ID" value="SHG53743.1"/>
    <property type="molecule type" value="Genomic_DNA"/>
</dbReference>
<dbReference type="Proteomes" id="UP000184357">
    <property type="component" value="Unassembled WGS sequence"/>
</dbReference>
<reference evidence="2 3" key="1">
    <citation type="submission" date="2016-11" db="EMBL/GenBank/DDBJ databases">
        <authorList>
            <person name="Jaros S."/>
            <person name="Januszkiewicz K."/>
            <person name="Wedrychowicz H."/>
        </authorList>
    </citation>
    <scope>NUCLEOTIDE SEQUENCE [LARGE SCALE GENOMIC DNA]</scope>
    <source>
        <strain evidence="2 3">DSM 9297</strain>
    </source>
</reference>
<feature type="region of interest" description="Disordered" evidence="1">
    <location>
        <begin position="103"/>
        <end position="122"/>
    </location>
</feature>
<dbReference type="STRING" id="43928.SAMN05443636_0562"/>
<accession>A0A1M5KNH4</accession>
<proteinExistence type="predicted"/>
<sequence length="122" mass="13011">MHGQSTSADQIREALRALAVAPPRRDGDSDGPRSTSRVTPAQRDLVAEAEEALTTVEGAAAFAADGGFRRTRTVAEAAADLTLARRARAVVETIERYRAAYRASTGRTGRSEASIRTGRDDP</sequence>
<dbReference type="Pfam" id="PF25920">
    <property type="entry name" value="DUF7966"/>
    <property type="match status" value="1"/>
</dbReference>
<evidence type="ECO:0000256" key="1">
    <source>
        <dbReference type="SAM" id="MobiDB-lite"/>
    </source>
</evidence>
<name>A0A1M5KNH4_9EURY</name>
<evidence type="ECO:0000313" key="2">
    <source>
        <dbReference type="EMBL" id="SHG53743.1"/>
    </source>
</evidence>
<keyword evidence="3" id="KW-1185">Reference proteome</keyword>
<protein>
    <submittedName>
        <fullName evidence="2">Uncharacterized protein</fullName>
    </submittedName>
</protein>
<evidence type="ECO:0000313" key="3">
    <source>
        <dbReference type="Proteomes" id="UP000184357"/>
    </source>
</evidence>
<dbReference type="InterPro" id="IPR058272">
    <property type="entry name" value="DUF7966"/>
</dbReference>
<feature type="region of interest" description="Disordered" evidence="1">
    <location>
        <begin position="1"/>
        <end position="43"/>
    </location>
</feature>